<accession>A0A317C6E8</accession>
<reference evidence="3 4" key="1">
    <citation type="submission" date="2018-05" db="EMBL/GenBank/DDBJ databases">
        <title>Leucothrix arctica sp. nov., isolated from Arctic seawater.</title>
        <authorList>
            <person name="Choi A."/>
            <person name="Baek K."/>
        </authorList>
    </citation>
    <scope>NUCLEOTIDE SEQUENCE [LARGE SCALE GENOMIC DNA]</scope>
    <source>
        <strain evidence="3 4">IMCC9719</strain>
    </source>
</reference>
<dbReference type="EMBL" id="QGKL01000042">
    <property type="protein sequence ID" value="PWQ93877.1"/>
    <property type="molecule type" value="Genomic_DNA"/>
</dbReference>
<dbReference type="SUPFAM" id="SSF51445">
    <property type="entry name" value="(Trans)glycosidases"/>
    <property type="match status" value="1"/>
</dbReference>
<dbReference type="CDD" id="cd09619">
    <property type="entry name" value="CBM9_like_4"/>
    <property type="match status" value="1"/>
</dbReference>
<dbReference type="Proteomes" id="UP000245506">
    <property type="component" value="Unassembled WGS sequence"/>
</dbReference>
<dbReference type="Gene3D" id="2.60.40.1190">
    <property type="match status" value="1"/>
</dbReference>
<comment type="caution">
    <text evidence="3">The sequence shown here is derived from an EMBL/GenBank/DDBJ whole genome shotgun (WGS) entry which is preliminary data.</text>
</comment>
<dbReference type="SUPFAM" id="SSF49344">
    <property type="entry name" value="CBD9-like"/>
    <property type="match status" value="1"/>
</dbReference>
<dbReference type="InterPro" id="IPR010502">
    <property type="entry name" value="Carb-bd_dom_fam9"/>
</dbReference>
<name>A0A317C6E8_9GAMM</name>
<evidence type="ECO:0000256" key="1">
    <source>
        <dbReference type="SAM" id="SignalP"/>
    </source>
</evidence>
<dbReference type="Pfam" id="PF06452">
    <property type="entry name" value="CBM9_1"/>
    <property type="match status" value="1"/>
</dbReference>
<sequence length="776" mass="88207">MKVITHNKSFRKLFILLCFTLCSAPALSEQARQAPVFVNQASPLGMNTNEAMEVDSSLPFVDLFRFSLPFEAARPWLTKGKIDYDKDGWPSNLNGGQAGTRFLSHIPAEALPKGVYTVRYEGEGEMRYGGSAKLIKRLPGKDLIRFEPLADKTITATLFIDKSNPKNYIRNIRVLMAGGICINNPFKRVDTAEQCPGQPFLSFADHHRQVMFNPDYLDFMKDFKVVRFMNMSGITRNNIKHWRDRPSLTSATWGGPEGVRGVPIEIMVELANQLNISPWFNVPHMADDQFISSFARYVNQYLKPNLKVYLEYTNEAWNSVFVPQAEHMKQQGVRQKLDKDRRIAGFKYYSKQSVHIFRLWENAFNGSSRLVRIMGGFTTDPSMTETILAYKKAYQYVDALAIAPYFYIDQKQLPLIKSVNDVFTMMSAADNRYSIDNLMKIIRNQAEVTKAYGVDLIAYEGGQHLVDHSTHKLTEGATPFLVAANRDPRMAREYYRFLSAWKAVGGHLFVAFSAPRPFTWHGSWGIKEYINQANTETPKYRALMAFNRGERCWWAACETSQQVRLPKPAFIPQHLVTGLAPTTPKPMSLGIKRQSAGLHGAKAHRLDKLIKGTINSGNDLSAIWRAGWDKTGLHFWVGIEDDKHIKDSEQAWADDSIEIYIDADGSRQKTYDGVNDFQLTFRMNDPTIGIGGNSPKKDTKQIRSKMVKTPTGYRLEATIPWTFLNIQPKAGARLGFEIEVNDDDNSHQRDAKISWNATMDQAWKNPQLFGELILEN</sequence>
<dbReference type="InterPro" id="IPR017853">
    <property type="entry name" value="GH"/>
</dbReference>
<protein>
    <recommendedName>
        <fullName evidence="2">Carbohydrate-binding domain-containing protein</fullName>
    </recommendedName>
</protein>
<keyword evidence="1" id="KW-0732">Signal</keyword>
<gene>
    <name evidence="3" type="ORF">DKT75_19955</name>
</gene>
<feature type="chain" id="PRO_5016410860" description="Carbohydrate-binding domain-containing protein" evidence="1">
    <location>
        <begin position="29"/>
        <end position="776"/>
    </location>
</feature>
<dbReference type="GO" id="GO:0016052">
    <property type="term" value="P:carbohydrate catabolic process"/>
    <property type="evidence" value="ECO:0007669"/>
    <property type="project" value="InterPro"/>
</dbReference>
<proteinExistence type="predicted"/>
<feature type="domain" description="Carbohydrate-binding" evidence="2">
    <location>
        <begin position="601"/>
        <end position="775"/>
    </location>
</feature>
<evidence type="ECO:0000259" key="2">
    <source>
        <dbReference type="Pfam" id="PF06452"/>
    </source>
</evidence>
<dbReference type="GO" id="GO:0030246">
    <property type="term" value="F:carbohydrate binding"/>
    <property type="evidence" value="ECO:0007669"/>
    <property type="project" value="InterPro"/>
</dbReference>
<dbReference type="GO" id="GO:0004553">
    <property type="term" value="F:hydrolase activity, hydrolyzing O-glycosyl compounds"/>
    <property type="evidence" value="ECO:0007669"/>
    <property type="project" value="InterPro"/>
</dbReference>
<organism evidence="3 4">
    <name type="scientific">Leucothrix arctica</name>
    <dbReference type="NCBI Taxonomy" id="1481894"/>
    <lineage>
        <taxon>Bacteria</taxon>
        <taxon>Pseudomonadati</taxon>
        <taxon>Pseudomonadota</taxon>
        <taxon>Gammaproteobacteria</taxon>
        <taxon>Thiotrichales</taxon>
        <taxon>Thiotrichaceae</taxon>
        <taxon>Leucothrix</taxon>
    </lineage>
</organism>
<dbReference type="AlphaFoldDB" id="A0A317C6E8"/>
<evidence type="ECO:0000313" key="4">
    <source>
        <dbReference type="Proteomes" id="UP000245506"/>
    </source>
</evidence>
<feature type="signal peptide" evidence="1">
    <location>
        <begin position="1"/>
        <end position="28"/>
    </location>
</feature>
<evidence type="ECO:0000313" key="3">
    <source>
        <dbReference type="EMBL" id="PWQ93877.1"/>
    </source>
</evidence>
<keyword evidence="4" id="KW-1185">Reference proteome</keyword>